<dbReference type="EMBL" id="PTIX01000013">
    <property type="protein sequence ID" value="PPK65641.1"/>
    <property type="molecule type" value="Genomic_DNA"/>
</dbReference>
<evidence type="ECO:0000313" key="3">
    <source>
        <dbReference type="Proteomes" id="UP000239203"/>
    </source>
</evidence>
<proteinExistence type="predicted"/>
<keyword evidence="3" id="KW-1185">Reference proteome</keyword>
<sequence length="42" mass="4241">MCVYPPGVRVPPVDAAPEDAECDEGAPAEDPRTTSAAATSPV</sequence>
<dbReference type="AlphaFoldDB" id="A0A2S6GKG2"/>
<dbReference type="Proteomes" id="UP000239203">
    <property type="component" value="Unassembled WGS sequence"/>
</dbReference>
<feature type="compositionally biased region" description="Polar residues" evidence="1">
    <location>
        <begin position="33"/>
        <end position="42"/>
    </location>
</feature>
<protein>
    <submittedName>
        <fullName evidence="2">Uncharacterized protein</fullName>
    </submittedName>
</protein>
<evidence type="ECO:0000256" key="1">
    <source>
        <dbReference type="SAM" id="MobiDB-lite"/>
    </source>
</evidence>
<reference evidence="2 3" key="1">
    <citation type="submission" date="2018-02" db="EMBL/GenBank/DDBJ databases">
        <title>Genomic Encyclopedia of Archaeal and Bacterial Type Strains, Phase II (KMG-II): from individual species to whole genera.</title>
        <authorList>
            <person name="Goeker M."/>
        </authorList>
    </citation>
    <scope>NUCLEOTIDE SEQUENCE [LARGE SCALE GENOMIC DNA]</scope>
    <source>
        <strain evidence="2 3">YU 961-1</strain>
    </source>
</reference>
<evidence type="ECO:0000313" key="2">
    <source>
        <dbReference type="EMBL" id="PPK65641.1"/>
    </source>
</evidence>
<feature type="compositionally biased region" description="Acidic residues" evidence="1">
    <location>
        <begin position="16"/>
        <end position="27"/>
    </location>
</feature>
<gene>
    <name evidence="2" type="ORF">CLV40_113125</name>
</gene>
<name>A0A2S6GKG2_9PSEU</name>
<accession>A0A2S6GKG2</accession>
<comment type="caution">
    <text evidence="2">The sequence shown here is derived from an EMBL/GenBank/DDBJ whole genome shotgun (WGS) entry which is preliminary data.</text>
</comment>
<feature type="region of interest" description="Disordered" evidence="1">
    <location>
        <begin position="1"/>
        <end position="42"/>
    </location>
</feature>
<organism evidence="2 3">
    <name type="scientific">Actinokineospora auranticolor</name>
    <dbReference type="NCBI Taxonomy" id="155976"/>
    <lineage>
        <taxon>Bacteria</taxon>
        <taxon>Bacillati</taxon>
        <taxon>Actinomycetota</taxon>
        <taxon>Actinomycetes</taxon>
        <taxon>Pseudonocardiales</taxon>
        <taxon>Pseudonocardiaceae</taxon>
        <taxon>Actinokineospora</taxon>
    </lineage>
</organism>